<dbReference type="GO" id="GO:0004553">
    <property type="term" value="F:hydrolase activity, hydrolyzing O-glycosyl compounds"/>
    <property type="evidence" value="ECO:0007669"/>
    <property type="project" value="InterPro"/>
</dbReference>
<dbReference type="InterPro" id="IPR000490">
    <property type="entry name" value="Glyco_hydro_17"/>
</dbReference>
<dbReference type="GO" id="GO:0005975">
    <property type="term" value="P:carbohydrate metabolic process"/>
    <property type="evidence" value="ECO:0007669"/>
    <property type="project" value="InterPro"/>
</dbReference>
<dbReference type="Gene3D" id="3.20.20.80">
    <property type="entry name" value="Glycosidases"/>
    <property type="match status" value="2"/>
</dbReference>
<dbReference type="AlphaFoldDB" id="A0AAQ3QA30"/>
<evidence type="ECO:0000256" key="1">
    <source>
        <dbReference type="ARBA" id="ARBA00008773"/>
    </source>
</evidence>
<dbReference type="PANTHER" id="PTHR32227">
    <property type="entry name" value="GLUCAN ENDO-1,3-BETA-GLUCOSIDASE BG1-RELATED-RELATED"/>
    <property type="match status" value="1"/>
</dbReference>
<dbReference type="InterPro" id="IPR044965">
    <property type="entry name" value="Glyco_hydro_17_plant"/>
</dbReference>
<proteinExistence type="inferred from homology"/>
<feature type="signal peptide" evidence="5">
    <location>
        <begin position="1"/>
        <end position="21"/>
    </location>
</feature>
<name>A0AAQ3QA30_9LILI</name>
<evidence type="ECO:0000256" key="5">
    <source>
        <dbReference type="SAM" id="SignalP"/>
    </source>
</evidence>
<evidence type="ECO:0000256" key="2">
    <source>
        <dbReference type="ARBA" id="ARBA00022801"/>
    </source>
</evidence>
<dbReference type="EMBL" id="CP136892">
    <property type="protein sequence ID" value="WOL01140.1"/>
    <property type="molecule type" value="Genomic_DNA"/>
</dbReference>
<feature type="chain" id="PRO_5042954683" evidence="5">
    <location>
        <begin position="22"/>
        <end position="253"/>
    </location>
</feature>
<gene>
    <name evidence="6" type="ORF">Cni_G09854</name>
</gene>
<evidence type="ECO:0000313" key="6">
    <source>
        <dbReference type="EMBL" id="WOL01140.1"/>
    </source>
</evidence>
<reference evidence="6 7" key="1">
    <citation type="submission" date="2023-10" db="EMBL/GenBank/DDBJ databases">
        <title>Chromosome-scale genome assembly provides insights into flower coloration mechanisms of Canna indica.</title>
        <authorList>
            <person name="Li C."/>
        </authorList>
    </citation>
    <scope>NUCLEOTIDE SEQUENCE [LARGE SCALE GENOMIC DNA]</scope>
    <source>
        <tissue evidence="6">Flower</tissue>
    </source>
</reference>
<comment type="similarity">
    <text evidence="1 4">Belongs to the glycosyl hydrolase 17 family.</text>
</comment>
<accession>A0AAQ3QA30</accession>
<evidence type="ECO:0000313" key="7">
    <source>
        <dbReference type="Proteomes" id="UP001327560"/>
    </source>
</evidence>
<sequence length="253" mass="28198">MERHHLLFIFALLHVFSSSKSQLFIGINYGQVADNLPPPSVTASLLQSTTISKLRLYDADLPLSNCLPTPISPSSSIEPPIRPLHLWHQSLHRARHGRALLIGVPVVKRLPVGHCVRTHWDPGIPARDRVAFMINSYPYFAYNSDPWSEMLAFCLFQPNLGRFDVGSKLTYTNIFDAEVDDVRSVLNVLGFPEVEIVVAETGWPYKGDPDEVGASVDNSKALNENLVANLRYLVGTSLMPGRSVDTYLFVSLE</sequence>
<dbReference type="Proteomes" id="UP001327560">
    <property type="component" value="Chromosome 3"/>
</dbReference>
<evidence type="ECO:0000256" key="3">
    <source>
        <dbReference type="ARBA" id="ARBA00023295"/>
    </source>
</evidence>
<organism evidence="6 7">
    <name type="scientific">Canna indica</name>
    <name type="common">Indian-shot</name>
    <dbReference type="NCBI Taxonomy" id="4628"/>
    <lineage>
        <taxon>Eukaryota</taxon>
        <taxon>Viridiplantae</taxon>
        <taxon>Streptophyta</taxon>
        <taxon>Embryophyta</taxon>
        <taxon>Tracheophyta</taxon>
        <taxon>Spermatophyta</taxon>
        <taxon>Magnoliopsida</taxon>
        <taxon>Liliopsida</taxon>
        <taxon>Zingiberales</taxon>
        <taxon>Cannaceae</taxon>
        <taxon>Canna</taxon>
    </lineage>
</organism>
<dbReference type="InterPro" id="IPR017853">
    <property type="entry name" value="GH"/>
</dbReference>
<protein>
    <submittedName>
        <fullName evidence="6">Glucan endo-1,3-beta-D-glucosidase isoform X2</fullName>
    </submittedName>
</protein>
<keyword evidence="3" id="KW-0326">Glycosidase</keyword>
<evidence type="ECO:0000256" key="4">
    <source>
        <dbReference type="RuleBase" id="RU004335"/>
    </source>
</evidence>
<dbReference type="Pfam" id="PF00332">
    <property type="entry name" value="Glyco_hydro_17"/>
    <property type="match status" value="1"/>
</dbReference>
<keyword evidence="5" id="KW-0732">Signal</keyword>
<dbReference type="SUPFAM" id="SSF51445">
    <property type="entry name" value="(Trans)glycosidases"/>
    <property type="match status" value="1"/>
</dbReference>
<keyword evidence="2" id="KW-0378">Hydrolase</keyword>
<keyword evidence="7" id="KW-1185">Reference proteome</keyword>